<comment type="caution">
    <text evidence="2">The sequence shown here is derived from an EMBL/GenBank/DDBJ whole genome shotgun (WGS) entry which is preliminary data.</text>
</comment>
<evidence type="ECO:0000313" key="2">
    <source>
        <dbReference type="EMBL" id="MFC5549935.1"/>
    </source>
</evidence>
<organism evidence="2 3">
    <name type="scientific">Massilia aerilata</name>
    <dbReference type="NCBI Taxonomy" id="453817"/>
    <lineage>
        <taxon>Bacteria</taxon>
        <taxon>Pseudomonadati</taxon>
        <taxon>Pseudomonadota</taxon>
        <taxon>Betaproteobacteria</taxon>
        <taxon>Burkholderiales</taxon>
        <taxon>Oxalobacteraceae</taxon>
        <taxon>Telluria group</taxon>
        <taxon>Massilia</taxon>
    </lineage>
</organism>
<keyword evidence="1" id="KW-0732">Signal</keyword>
<dbReference type="Proteomes" id="UP001596086">
    <property type="component" value="Unassembled WGS sequence"/>
</dbReference>
<gene>
    <name evidence="2" type="ORF">ACFPO9_15570</name>
</gene>
<name>A0ABW0S1X3_9BURK</name>
<reference evidence="3" key="1">
    <citation type="journal article" date="2019" name="Int. J. Syst. Evol. Microbiol.">
        <title>The Global Catalogue of Microorganisms (GCM) 10K type strain sequencing project: providing services to taxonomists for standard genome sequencing and annotation.</title>
        <authorList>
            <consortium name="The Broad Institute Genomics Platform"/>
            <consortium name="The Broad Institute Genome Sequencing Center for Infectious Disease"/>
            <person name="Wu L."/>
            <person name="Ma J."/>
        </authorList>
    </citation>
    <scope>NUCLEOTIDE SEQUENCE [LARGE SCALE GENOMIC DNA]</scope>
    <source>
        <strain evidence="3">CGMCC 4.5798</strain>
    </source>
</reference>
<dbReference type="Pfam" id="PF11454">
    <property type="entry name" value="DUF3016"/>
    <property type="match status" value="1"/>
</dbReference>
<sequence>MKSRMQKMALAGMFALAAGSAGAATTVTYVQPDKFSDVPFVPWDREETLKDLTEHFTKLGDSLPPGQDLRIEVTDIDLAGRLIPNARAGRDLRVLSGRADWPRIELRYAVEQNGQVLKSGEARLSDMSYLDHTTRYFDGEALRYEKQMIDDWFEKTIGPLPRRGRR</sequence>
<dbReference type="RefSeq" id="WP_379772028.1">
    <property type="nucleotide sequence ID" value="NZ_JBHSMZ010000010.1"/>
</dbReference>
<feature type="signal peptide" evidence="1">
    <location>
        <begin position="1"/>
        <end position="23"/>
    </location>
</feature>
<feature type="chain" id="PRO_5045653487" evidence="1">
    <location>
        <begin position="24"/>
        <end position="166"/>
    </location>
</feature>
<evidence type="ECO:0000313" key="3">
    <source>
        <dbReference type="Proteomes" id="UP001596086"/>
    </source>
</evidence>
<dbReference type="InterPro" id="IPR021557">
    <property type="entry name" value="DUF3016"/>
</dbReference>
<dbReference type="EMBL" id="JBHSMZ010000010">
    <property type="protein sequence ID" value="MFC5549935.1"/>
    <property type="molecule type" value="Genomic_DNA"/>
</dbReference>
<accession>A0ABW0S1X3</accession>
<proteinExistence type="predicted"/>
<evidence type="ECO:0000256" key="1">
    <source>
        <dbReference type="SAM" id="SignalP"/>
    </source>
</evidence>
<protein>
    <submittedName>
        <fullName evidence="2">DUF3016 domain-containing protein</fullName>
    </submittedName>
</protein>
<keyword evidence="3" id="KW-1185">Reference proteome</keyword>